<comment type="caution">
    <text evidence="2">The sequence shown here is derived from an EMBL/GenBank/DDBJ whole genome shotgun (WGS) entry which is preliminary data.</text>
</comment>
<name>A0ABP4NLV1_9ACTN</name>
<sequence length="609" mass="65226">MVNDREPIDYRIERTDMLAENWARRLDAALGRPSGARGRLPLYRWTDAETRSAAHQDGSITLNQWTAYTMTVISDRQYNAQWAGKFRPHTAEDLSNLRAAVADFGDTYLELVQPADRTLDRAALALDIGVRANTVDVTAILNGMHNLPASFEPAGGIESQTGPDRHPLLQGAAAELTERVSRRVGMRPGEIDRLLRTVPPAGRFRALATVLVEQDSLHHRLPDGSRRQLPRDHVDRLKEFVAADLEATFDELGRLDPQNSRGQGERMVAGAMQNVAGFLRQPVQTEQAGYQQVASVMSAVQTELSQTRAPGIGVATLHLKFNTDYWSGRLRESVGDGTGAVGSDRSLTFDRDQVVGVLDAADTSRPPSPEVRSAVHTVGVQAARLCNPEAPGTTPRDATDQALDDQLTEDFATRQEPQLLAAIGYGPAQLGPEHSVPLPPTATAQVVAALTANAGRHRDLEPHEAAKHLLTTPPNERLDQAAAMSLSGIGSAVSPEVRAHATRTLATDLRAALTSAAEADRDGRSKLHVWSRSSAGEDLSQKVTAAVGKARKTLAGPGVGIMSNLQQAVSAATTGQAPPGGSRPGAEGSAPRQQYTGQAKSGQDRSGRS</sequence>
<dbReference type="EMBL" id="BAAAPH010000005">
    <property type="protein sequence ID" value="GAA1562955.1"/>
    <property type="molecule type" value="Genomic_DNA"/>
</dbReference>
<feature type="region of interest" description="Disordered" evidence="1">
    <location>
        <begin position="569"/>
        <end position="609"/>
    </location>
</feature>
<reference evidence="3" key="1">
    <citation type="journal article" date="2019" name="Int. J. Syst. Evol. Microbiol.">
        <title>The Global Catalogue of Microorganisms (GCM) 10K type strain sequencing project: providing services to taxonomists for standard genome sequencing and annotation.</title>
        <authorList>
            <consortium name="The Broad Institute Genomics Platform"/>
            <consortium name="The Broad Institute Genome Sequencing Center for Infectious Disease"/>
            <person name="Wu L."/>
            <person name="Ma J."/>
        </authorList>
    </citation>
    <scope>NUCLEOTIDE SEQUENCE [LARGE SCALE GENOMIC DNA]</scope>
    <source>
        <strain evidence="3">JCM 15572</strain>
    </source>
</reference>
<protein>
    <recommendedName>
        <fullName evidence="4">HEAT repeat protein</fullName>
    </recommendedName>
</protein>
<feature type="compositionally biased region" description="Polar residues" evidence="1">
    <location>
        <begin position="591"/>
        <end position="601"/>
    </location>
</feature>
<dbReference type="RefSeq" id="WP_344233058.1">
    <property type="nucleotide sequence ID" value="NZ_BAAAPH010000005.1"/>
</dbReference>
<evidence type="ECO:0000256" key="1">
    <source>
        <dbReference type="SAM" id="MobiDB-lite"/>
    </source>
</evidence>
<gene>
    <name evidence="2" type="ORF">GCM10009804_19560</name>
</gene>
<accession>A0ABP4NLV1</accession>
<keyword evidence="3" id="KW-1185">Reference proteome</keyword>
<dbReference type="Proteomes" id="UP001501705">
    <property type="component" value="Unassembled WGS sequence"/>
</dbReference>
<proteinExistence type="predicted"/>
<evidence type="ECO:0000313" key="2">
    <source>
        <dbReference type="EMBL" id="GAA1562955.1"/>
    </source>
</evidence>
<evidence type="ECO:0000313" key="3">
    <source>
        <dbReference type="Proteomes" id="UP001501705"/>
    </source>
</evidence>
<evidence type="ECO:0008006" key="4">
    <source>
        <dbReference type="Google" id="ProtNLM"/>
    </source>
</evidence>
<organism evidence="2 3">
    <name type="scientific">Kribbella hippodromi</name>
    <dbReference type="NCBI Taxonomy" id="434347"/>
    <lineage>
        <taxon>Bacteria</taxon>
        <taxon>Bacillati</taxon>
        <taxon>Actinomycetota</taxon>
        <taxon>Actinomycetes</taxon>
        <taxon>Propionibacteriales</taxon>
        <taxon>Kribbellaceae</taxon>
        <taxon>Kribbella</taxon>
    </lineage>
</organism>